<evidence type="ECO:0000256" key="2">
    <source>
        <dbReference type="SAM" id="SignalP"/>
    </source>
</evidence>
<feature type="region of interest" description="Disordered" evidence="1">
    <location>
        <begin position="291"/>
        <end position="320"/>
    </location>
</feature>
<dbReference type="AlphaFoldDB" id="A0A4P7II27"/>
<dbReference type="Proteomes" id="UP000294853">
    <property type="component" value="Chromosome"/>
</dbReference>
<feature type="signal peptide" evidence="2">
    <location>
        <begin position="1"/>
        <end position="23"/>
    </location>
</feature>
<dbReference type="RefSeq" id="WP_135268959.1">
    <property type="nucleotide sequence ID" value="NZ_CP038436.1"/>
</dbReference>
<protein>
    <submittedName>
        <fullName evidence="3">Uncharacterized protein</fullName>
    </submittedName>
</protein>
<proteinExistence type="predicted"/>
<keyword evidence="2" id="KW-0732">Signal</keyword>
<dbReference type="OrthoDB" id="3774480at2"/>
<dbReference type="KEGG" id="nsn:EXE58_17040"/>
<accession>A0A4P7II27</accession>
<name>A0A4P7II27_9ACTN</name>
<keyword evidence="4" id="KW-1185">Reference proteome</keyword>
<evidence type="ECO:0000256" key="1">
    <source>
        <dbReference type="SAM" id="MobiDB-lite"/>
    </source>
</evidence>
<gene>
    <name evidence="3" type="ORF">EXE58_17040</name>
</gene>
<dbReference type="EMBL" id="CP038436">
    <property type="protein sequence ID" value="QBX56974.1"/>
    <property type="molecule type" value="Genomic_DNA"/>
</dbReference>
<feature type="chain" id="PRO_5020564457" evidence="2">
    <location>
        <begin position="24"/>
        <end position="320"/>
    </location>
</feature>
<evidence type="ECO:0000313" key="4">
    <source>
        <dbReference type="Proteomes" id="UP000294853"/>
    </source>
</evidence>
<sequence length="320" mass="32340">MRTLLTNAVAAVTVLALAPAASAGDTLTRSGPGTAGDGAFITYVGCESFRAPAAAPQTRLNLGPGVAPLGKRSLGLVPAGPGSASGPFLGFSSLSEVDAAVSVSSGTGTSGVSYAWVVTPDALPGTAWHGRASLTVPAAGWHQVRAAEVSYEWTLVELSTHHQVGRAGSATPAEFAASHGDGPGYVVHGFGCDGQGFNIDAVHGAGGTLDFEGVPLTTTTEVSGKVPEGETVVVSGSSRDAGGRLTGDPLVLETRSPGGAWQRVGEPRLADEDGRTRAELVVTGPTEVRWHRPETQYADEGWSDPVLVEPTAPGPGATGQ</sequence>
<evidence type="ECO:0000313" key="3">
    <source>
        <dbReference type="EMBL" id="QBX56974.1"/>
    </source>
</evidence>
<organism evidence="3 4">
    <name type="scientific">Nocardioides seonyuensis</name>
    <dbReference type="NCBI Taxonomy" id="2518371"/>
    <lineage>
        <taxon>Bacteria</taxon>
        <taxon>Bacillati</taxon>
        <taxon>Actinomycetota</taxon>
        <taxon>Actinomycetes</taxon>
        <taxon>Propionibacteriales</taxon>
        <taxon>Nocardioidaceae</taxon>
        <taxon>Nocardioides</taxon>
    </lineage>
</organism>
<reference evidence="3 4" key="1">
    <citation type="submission" date="2019-03" db="EMBL/GenBank/DDBJ databases">
        <title>Three New Species of Nocardioides, Nocardioides euryhalodurans sp. nov., Nocardioides seonyuensis sp. nov. and Nocardioides eburneoflavus sp. nov. Iolated from Soil.</title>
        <authorList>
            <person name="Roh S.G."/>
            <person name="Lee C."/>
            <person name="Kim M.-K."/>
            <person name="Kim S.B."/>
        </authorList>
    </citation>
    <scope>NUCLEOTIDE SEQUENCE [LARGE SCALE GENOMIC DNA]</scope>
    <source>
        <strain evidence="3 4">MMS17-SY207-3</strain>
    </source>
</reference>